<dbReference type="AlphaFoldDB" id="A0A0G0HBR7"/>
<dbReference type="EMBL" id="LBTF01000001">
    <property type="protein sequence ID" value="KKQ36005.1"/>
    <property type="molecule type" value="Genomic_DNA"/>
</dbReference>
<comment type="caution">
    <text evidence="1">The sequence shown here is derived from an EMBL/GenBank/DDBJ whole genome shotgun (WGS) entry which is preliminary data.</text>
</comment>
<sequence>MYKLVFREKRILPDFLWLMMKEKFIKNPIVAEIRNEGEAPIRKRDENGKLIKCVTSACCCTCGGGIWMLTMPEAARYALIGQFEMPKKMTLFSHRIYANFCDNCQKPGLVPKAEIVPYLEYEDMTFPEKLHS</sequence>
<name>A0A0G0HBR7_9BACT</name>
<evidence type="ECO:0000313" key="2">
    <source>
        <dbReference type="Proteomes" id="UP000033876"/>
    </source>
</evidence>
<reference evidence="1 2" key="1">
    <citation type="journal article" date="2015" name="Nature">
        <title>rRNA introns, odd ribosomes, and small enigmatic genomes across a large radiation of phyla.</title>
        <authorList>
            <person name="Brown C.T."/>
            <person name="Hug L.A."/>
            <person name="Thomas B.C."/>
            <person name="Sharon I."/>
            <person name="Castelle C.J."/>
            <person name="Singh A."/>
            <person name="Wilkins M.J."/>
            <person name="Williams K.H."/>
            <person name="Banfield J.F."/>
        </authorList>
    </citation>
    <scope>NUCLEOTIDE SEQUENCE [LARGE SCALE GENOMIC DNA]</scope>
</reference>
<proteinExistence type="predicted"/>
<accession>A0A0G0HBR7</accession>
<organism evidence="1 2">
    <name type="scientific">Candidatus Nomurabacteria bacterium GW2011_GWB1_37_5</name>
    <dbReference type="NCBI Taxonomy" id="1618742"/>
    <lineage>
        <taxon>Bacteria</taxon>
        <taxon>Candidatus Nomuraibacteriota</taxon>
    </lineage>
</organism>
<dbReference type="Proteomes" id="UP000033876">
    <property type="component" value="Unassembled WGS sequence"/>
</dbReference>
<protein>
    <submittedName>
        <fullName evidence="1">Uncharacterized protein</fullName>
    </submittedName>
</protein>
<gene>
    <name evidence="1" type="ORF">US50_C0001G0007</name>
</gene>
<evidence type="ECO:0000313" key="1">
    <source>
        <dbReference type="EMBL" id="KKQ36005.1"/>
    </source>
</evidence>